<evidence type="ECO:0000313" key="3">
    <source>
        <dbReference type="EMBL" id="GAA5145651.1"/>
    </source>
</evidence>
<reference evidence="4" key="1">
    <citation type="journal article" date="2019" name="Int. J. Syst. Evol. Microbiol.">
        <title>The Global Catalogue of Microorganisms (GCM) 10K type strain sequencing project: providing services to taxonomists for standard genome sequencing and annotation.</title>
        <authorList>
            <consortium name="The Broad Institute Genomics Platform"/>
            <consortium name="The Broad Institute Genome Sequencing Center for Infectious Disease"/>
            <person name="Wu L."/>
            <person name="Ma J."/>
        </authorList>
    </citation>
    <scope>NUCLEOTIDE SEQUENCE [LARGE SCALE GENOMIC DNA]</scope>
    <source>
        <strain evidence="4">JCM 18053</strain>
    </source>
</reference>
<organism evidence="3 4">
    <name type="scientific">Prosthecobacter algae</name>
    <dbReference type="NCBI Taxonomy" id="1144682"/>
    <lineage>
        <taxon>Bacteria</taxon>
        <taxon>Pseudomonadati</taxon>
        <taxon>Verrucomicrobiota</taxon>
        <taxon>Verrucomicrobiia</taxon>
        <taxon>Verrucomicrobiales</taxon>
        <taxon>Verrucomicrobiaceae</taxon>
        <taxon>Prosthecobacter</taxon>
    </lineage>
</organism>
<dbReference type="RefSeq" id="WP_345737930.1">
    <property type="nucleotide sequence ID" value="NZ_BAABIA010000008.1"/>
</dbReference>
<evidence type="ECO:0000313" key="4">
    <source>
        <dbReference type="Proteomes" id="UP001499852"/>
    </source>
</evidence>
<keyword evidence="2" id="KW-0812">Transmembrane</keyword>
<feature type="transmembrane region" description="Helical" evidence="2">
    <location>
        <begin position="12"/>
        <end position="37"/>
    </location>
</feature>
<dbReference type="InterPro" id="IPR012902">
    <property type="entry name" value="N_methyl_site"/>
</dbReference>
<dbReference type="InterPro" id="IPR045584">
    <property type="entry name" value="Pilin-like"/>
</dbReference>
<feature type="compositionally biased region" description="Pro residues" evidence="1">
    <location>
        <begin position="241"/>
        <end position="255"/>
    </location>
</feature>
<protein>
    <recommendedName>
        <fullName evidence="5">Type II secretion system protein J</fullName>
    </recommendedName>
</protein>
<keyword evidence="2" id="KW-0472">Membrane</keyword>
<evidence type="ECO:0008006" key="5">
    <source>
        <dbReference type="Google" id="ProtNLM"/>
    </source>
</evidence>
<dbReference type="EMBL" id="BAABIA010000008">
    <property type="protein sequence ID" value="GAA5145651.1"/>
    <property type="molecule type" value="Genomic_DNA"/>
</dbReference>
<dbReference type="Proteomes" id="UP001499852">
    <property type="component" value="Unassembled WGS sequence"/>
</dbReference>
<evidence type="ECO:0000256" key="2">
    <source>
        <dbReference type="SAM" id="Phobius"/>
    </source>
</evidence>
<proteinExistence type="predicted"/>
<comment type="caution">
    <text evidence="3">The sequence shown here is derived from an EMBL/GenBank/DDBJ whole genome shotgun (WGS) entry which is preliminary data.</text>
</comment>
<sequence>MKIHLPSAACRAAFTLIEMVVAMSAFLLLMGGIFAIANGTMEMGSDLTQIQERSIIRQNFISFIRRSFRNLPGEAEVRLTVQARGNTYVPSLNFVNGGTSFTPGTALPPDTSVDLFAEERPGGYLRVALRELDERQTQALRSGQNVRYTKNQGMIPLMDNVTRFEWRFYDPASNRWENNWKQNRRPLLAELNLKLDDGFETRAVFWIPPVVPNAVSGGGILPPGTGGPGTGGPGTGNPDDVIPPPQTPGQPLPQP</sequence>
<evidence type="ECO:0000256" key="1">
    <source>
        <dbReference type="SAM" id="MobiDB-lite"/>
    </source>
</evidence>
<accession>A0ABP9PIG4</accession>
<keyword evidence="4" id="KW-1185">Reference proteome</keyword>
<feature type="compositionally biased region" description="Gly residues" evidence="1">
    <location>
        <begin position="218"/>
        <end position="235"/>
    </location>
</feature>
<gene>
    <name evidence="3" type="ORF">GCM10023213_37510</name>
</gene>
<dbReference type="SUPFAM" id="SSF54523">
    <property type="entry name" value="Pili subunits"/>
    <property type="match status" value="1"/>
</dbReference>
<keyword evidence="2" id="KW-1133">Transmembrane helix</keyword>
<feature type="region of interest" description="Disordered" evidence="1">
    <location>
        <begin position="218"/>
        <end position="255"/>
    </location>
</feature>
<name>A0ABP9PIG4_9BACT</name>
<dbReference type="Pfam" id="PF07963">
    <property type="entry name" value="N_methyl"/>
    <property type="match status" value="1"/>
</dbReference>